<comment type="caution">
    <text evidence="3">The sequence shown here is derived from an EMBL/GenBank/DDBJ whole genome shotgun (WGS) entry which is preliminary data.</text>
</comment>
<dbReference type="PANTHER" id="PTHR37533">
    <property type="entry name" value="FLAGELLAR HOOK-LENGTH CONTROL PROTEIN"/>
    <property type="match status" value="1"/>
</dbReference>
<keyword evidence="4" id="KW-1185">Reference proteome</keyword>
<sequence length="482" mass="48481">MELSSLTGVTSSSTRGAETRNGESRDTANAPFADVMQRAAVAEKPQRSEARGESSASRTAGAQETREPTPAGVAAEQTAPNSRQSDSEIEPGRDPGPDTEADTDTSRILQALEQGDMSGLHAVLASLSGKTGSKDTDSASLSSGQDSRGAAESLDATDLASLFATLSLTVNAQPATGSETAGTNGAATLATGSPALQQVALTLTEGARNAAAMVTGELPDDADHPGASSHARTTSTSGQAGVGGLLSAIDVTRGGNPGSGQGLATANGQGLPLGDAGAVLTGALADPLAANGNGGDPDNSAFSNSRFDPGSLANLTSSPSNTTGLSSSAAQATTGTLTTPVQSPQWPASFGQQILQMHQRGDQQMSLRLHPQELGPISVSLTVQDQQAQLQILSAHAPVRAAVEAAIPQLRQALADSGIALGEAMVGDQGQFQQGQSPNDEQPRQAPNVSGQLLATSGVDSGDNTMLRQVAMSGNGNINLYA</sequence>
<gene>
    <name evidence="3" type="ORF">BTW07_03630</name>
</gene>
<feature type="domain" description="Flagellar hook-length control protein-like C-terminal" evidence="2">
    <location>
        <begin position="352"/>
        <end position="434"/>
    </location>
</feature>
<dbReference type="Gene3D" id="3.30.750.140">
    <property type="match status" value="1"/>
</dbReference>
<evidence type="ECO:0000313" key="3">
    <source>
        <dbReference type="EMBL" id="OLO05573.1"/>
    </source>
</evidence>
<feature type="region of interest" description="Disordered" evidence="1">
    <location>
        <begin position="248"/>
        <end position="267"/>
    </location>
</feature>
<feature type="region of interest" description="Disordered" evidence="1">
    <location>
        <begin position="1"/>
        <end position="114"/>
    </location>
</feature>
<feature type="compositionally biased region" description="Polar residues" evidence="1">
    <location>
        <begin position="230"/>
        <end position="239"/>
    </location>
</feature>
<feature type="region of interest" description="Disordered" evidence="1">
    <location>
        <begin position="290"/>
        <end position="346"/>
    </location>
</feature>
<dbReference type="RefSeq" id="WP_075568794.1">
    <property type="nucleotide sequence ID" value="NZ_MSDO01000003.1"/>
</dbReference>
<feature type="region of interest" description="Disordered" evidence="1">
    <location>
        <begin position="217"/>
        <end position="242"/>
    </location>
</feature>
<feature type="compositionally biased region" description="Low complexity" evidence="1">
    <location>
        <begin position="314"/>
        <end position="328"/>
    </location>
</feature>
<dbReference type="EMBL" id="MSDO01000003">
    <property type="protein sequence ID" value="OLO05573.1"/>
    <property type="molecule type" value="Genomic_DNA"/>
</dbReference>
<evidence type="ECO:0000259" key="2">
    <source>
        <dbReference type="Pfam" id="PF02120"/>
    </source>
</evidence>
<organism evidence="3 4">
    <name type="scientific">Salinicola socius</name>
    <dbReference type="NCBI Taxonomy" id="404433"/>
    <lineage>
        <taxon>Bacteria</taxon>
        <taxon>Pseudomonadati</taxon>
        <taxon>Pseudomonadota</taxon>
        <taxon>Gammaproteobacteria</taxon>
        <taxon>Oceanospirillales</taxon>
        <taxon>Halomonadaceae</taxon>
        <taxon>Salinicola</taxon>
    </lineage>
</organism>
<dbReference type="PANTHER" id="PTHR37533:SF2">
    <property type="entry name" value="FLAGELLAR HOOK-LENGTH CONTROL PROTEIN"/>
    <property type="match status" value="1"/>
</dbReference>
<dbReference type="InterPro" id="IPR052563">
    <property type="entry name" value="FliK"/>
</dbReference>
<accession>A0A1Q8SVX7</accession>
<dbReference type="AlphaFoldDB" id="A0A1Q8SVX7"/>
<dbReference type="OrthoDB" id="1792985at2"/>
<feature type="compositionally biased region" description="Polar residues" evidence="1">
    <location>
        <begin position="329"/>
        <end position="346"/>
    </location>
</feature>
<feature type="region of interest" description="Disordered" evidence="1">
    <location>
        <begin position="129"/>
        <end position="149"/>
    </location>
</feature>
<dbReference type="Proteomes" id="UP000186878">
    <property type="component" value="Unassembled WGS sequence"/>
</dbReference>
<proteinExistence type="predicted"/>
<reference evidence="3 4" key="1">
    <citation type="submission" date="2016-12" db="EMBL/GenBank/DDBJ databases">
        <title>Draft genome sequences of strains Salinicola socius SMB35, Salinicola sp. MH3R3-1 and Chromohalobacter sp. SMB17 from the Verkhnekamsk potash mining region of Russia.</title>
        <authorList>
            <person name="Mavrodi D.V."/>
            <person name="Olsson B.E."/>
            <person name="Korsakova E.S."/>
            <person name="Pyankova A."/>
            <person name="Mavrodi O.V."/>
            <person name="Plotnikova E.G."/>
        </authorList>
    </citation>
    <scope>NUCLEOTIDE SEQUENCE [LARGE SCALE GENOMIC DNA]</scope>
    <source>
        <strain evidence="3 4">SMB35</strain>
    </source>
</reference>
<evidence type="ECO:0000313" key="4">
    <source>
        <dbReference type="Proteomes" id="UP000186878"/>
    </source>
</evidence>
<name>A0A1Q8SVX7_9GAMM</name>
<dbReference type="CDD" id="cd17470">
    <property type="entry name" value="T3SS_Flik_C"/>
    <property type="match status" value="1"/>
</dbReference>
<evidence type="ECO:0000256" key="1">
    <source>
        <dbReference type="SAM" id="MobiDB-lite"/>
    </source>
</evidence>
<dbReference type="InterPro" id="IPR021136">
    <property type="entry name" value="Flagellar_hook_control-like_C"/>
</dbReference>
<feature type="compositionally biased region" description="Low complexity" evidence="1">
    <location>
        <begin position="53"/>
        <end position="62"/>
    </location>
</feature>
<protein>
    <recommendedName>
        <fullName evidence="2">Flagellar hook-length control protein-like C-terminal domain-containing protein</fullName>
    </recommendedName>
</protein>
<dbReference type="InterPro" id="IPR038610">
    <property type="entry name" value="FliK-like_C_sf"/>
</dbReference>
<feature type="compositionally biased region" description="Low complexity" evidence="1">
    <location>
        <begin position="1"/>
        <end position="14"/>
    </location>
</feature>
<dbReference type="STRING" id="404433.BTW07_03630"/>
<dbReference type="Pfam" id="PF02120">
    <property type="entry name" value="Flg_hook"/>
    <property type="match status" value="1"/>
</dbReference>
<feature type="compositionally biased region" description="Basic and acidic residues" evidence="1">
    <location>
        <begin position="17"/>
        <end position="26"/>
    </location>
</feature>